<keyword evidence="3" id="KW-1185">Reference proteome</keyword>
<dbReference type="PRINTS" id="PR01217">
    <property type="entry name" value="PRICHEXTENSN"/>
</dbReference>
<name>K9UEV3_CHAP6</name>
<dbReference type="OrthoDB" id="583037at2"/>
<gene>
    <name evidence="2" type="ORF">Cha6605_2606</name>
</gene>
<dbReference type="eggNOG" id="ENOG5032WF5">
    <property type="taxonomic scope" value="Bacteria"/>
</dbReference>
<protein>
    <submittedName>
        <fullName evidence="2">Uncharacterized protein</fullName>
    </submittedName>
</protein>
<dbReference type="HOGENOM" id="CLU_588882_0_0_3"/>
<feature type="compositionally biased region" description="Pro residues" evidence="1">
    <location>
        <begin position="104"/>
        <end position="118"/>
    </location>
</feature>
<feature type="region of interest" description="Disordered" evidence="1">
    <location>
        <begin position="52"/>
        <end position="132"/>
    </location>
</feature>
<dbReference type="STRING" id="1173020.Cha6605_2606"/>
<evidence type="ECO:0000256" key="1">
    <source>
        <dbReference type="SAM" id="MobiDB-lite"/>
    </source>
</evidence>
<dbReference type="AlphaFoldDB" id="K9UEV3"/>
<dbReference type="RefSeq" id="WP_015159798.1">
    <property type="nucleotide sequence ID" value="NC_019697.1"/>
</dbReference>
<feature type="compositionally biased region" description="Pro residues" evidence="1">
    <location>
        <begin position="62"/>
        <end position="94"/>
    </location>
</feature>
<dbReference type="KEGG" id="cmp:Cha6605_2606"/>
<evidence type="ECO:0000313" key="2">
    <source>
        <dbReference type="EMBL" id="AFY93652.1"/>
    </source>
</evidence>
<proteinExistence type="predicted"/>
<reference evidence="2 3" key="1">
    <citation type="submission" date="2012-05" db="EMBL/GenBank/DDBJ databases">
        <title>Finished chromosome of genome of Chamaesiphon sp. PCC 6605.</title>
        <authorList>
            <consortium name="US DOE Joint Genome Institute"/>
            <person name="Gugger M."/>
            <person name="Coursin T."/>
            <person name="Rippka R."/>
            <person name="Tandeau De Marsac N."/>
            <person name="Huntemann M."/>
            <person name="Wei C.-L."/>
            <person name="Han J."/>
            <person name="Detter J.C."/>
            <person name="Han C."/>
            <person name="Tapia R."/>
            <person name="Chen A."/>
            <person name="Kyrpides N."/>
            <person name="Mavromatis K."/>
            <person name="Markowitz V."/>
            <person name="Szeto E."/>
            <person name="Ivanova N."/>
            <person name="Pagani I."/>
            <person name="Pati A."/>
            <person name="Goodwin L."/>
            <person name="Nordberg H.P."/>
            <person name="Cantor M.N."/>
            <person name="Hua S.X."/>
            <person name="Woyke T."/>
            <person name="Kerfeld C.A."/>
        </authorList>
    </citation>
    <scope>NUCLEOTIDE SEQUENCE [LARGE SCALE GENOMIC DNA]</scope>
    <source>
        <strain evidence="3">ATCC 27169 / PCC 6605</strain>
    </source>
</reference>
<accession>K9UEV3</accession>
<organism evidence="2 3">
    <name type="scientific">Chamaesiphon minutus (strain ATCC 27169 / PCC 6605)</name>
    <dbReference type="NCBI Taxonomy" id="1173020"/>
    <lineage>
        <taxon>Bacteria</taxon>
        <taxon>Bacillati</taxon>
        <taxon>Cyanobacteriota</taxon>
        <taxon>Cyanophyceae</taxon>
        <taxon>Gomontiellales</taxon>
        <taxon>Chamaesiphonaceae</taxon>
        <taxon>Chamaesiphon</taxon>
    </lineage>
</organism>
<dbReference type="EMBL" id="CP003600">
    <property type="protein sequence ID" value="AFY93652.1"/>
    <property type="molecule type" value="Genomic_DNA"/>
</dbReference>
<dbReference type="Proteomes" id="UP000010366">
    <property type="component" value="Chromosome"/>
</dbReference>
<sequence>MPKFKFISSRIFTLSILFLVPIIATIAINLRSVATPDPLAQPPETEIAQRITSPGLTTPIGVPSPTPIPIPISTPTPNPSESPLPIPVPPPKNPLPSGTQPTATPLPTPTTTPQPTPGSVPQTPINHTNRALTPGERDKIAAYLSSRSLSPSSPVNPVIDTRFILHDTSVIMAASTLERERYLGRGPLGLGVNAFFPREKAVVLTRPNFYEPRRPTTTEFEKASDILPKPERERLLRQVWRATNENARRQALDTALANLNLSSGEIASEQKEARGKLAAASGRIYTTATWSVESICTRFNSGDRSVTTPSQEASLSSACAPLTNYFNIRNTRVKSSVAAEIVQVGARSERGNQNTCSARNPNIATLPNPPYSENQYNSTAAIYLRSTLAAGKFPQLTTHFILDTFDPEGHCDPRCFNLNKLYDSISSTMGHAKGSSYGITPSYGTRSGTNNIWWNDRICHGSAP</sequence>
<evidence type="ECO:0000313" key="3">
    <source>
        <dbReference type="Proteomes" id="UP000010366"/>
    </source>
</evidence>